<dbReference type="CDD" id="cd02970">
    <property type="entry name" value="PRX_like2"/>
    <property type="match status" value="1"/>
</dbReference>
<accession>A0A8T2NF07</accession>
<gene>
    <name evidence="1" type="ORF">JZ751_002615</name>
</gene>
<reference evidence="1" key="1">
    <citation type="thesis" date="2021" institute="BYU ScholarsArchive" country="Provo, UT, USA">
        <title>Applications of and Algorithms for Genome Assembly and Genomic Analyses with an Emphasis on Marine Teleosts.</title>
        <authorList>
            <person name="Pickett B.D."/>
        </authorList>
    </citation>
    <scope>NUCLEOTIDE SEQUENCE</scope>
    <source>
        <strain evidence="1">HI-2016</strain>
    </source>
</reference>
<dbReference type="OrthoDB" id="40334at2759"/>
<protein>
    <submittedName>
        <fullName evidence="1">Uncharacterized protein</fullName>
    </submittedName>
</protein>
<proteinExistence type="predicted"/>
<evidence type="ECO:0000313" key="2">
    <source>
        <dbReference type="Proteomes" id="UP000824540"/>
    </source>
</evidence>
<evidence type="ECO:0000313" key="1">
    <source>
        <dbReference type="EMBL" id="KAG9336268.1"/>
    </source>
</evidence>
<dbReference type="Pfam" id="PF13911">
    <property type="entry name" value="AhpC-TSA_2"/>
    <property type="match status" value="1"/>
</dbReference>
<dbReference type="PANTHER" id="PTHR28630:SF32">
    <property type="entry name" value="SELENOPROTEIN L"/>
    <property type="match status" value="1"/>
</dbReference>
<dbReference type="AlphaFoldDB" id="A0A8T2NF07"/>
<dbReference type="PANTHER" id="PTHR28630">
    <property type="match status" value="1"/>
</dbReference>
<dbReference type="SUPFAM" id="SSF52833">
    <property type="entry name" value="Thioredoxin-like"/>
    <property type="match status" value="1"/>
</dbReference>
<organism evidence="1 2">
    <name type="scientific">Albula glossodonta</name>
    <name type="common">roundjaw bonefish</name>
    <dbReference type="NCBI Taxonomy" id="121402"/>
    <lineage>
        <taxon>Eukaryota</taxon>
        <taxon>Metazoa</taxon>
        <taxon>Chordata</taxon>
        <taxon>Craniata</taxon>
        <taxon>Vertebrata</taxon>
        <taxon>Euteleostomi</taxon>
        <taxon>Actinopterygii</taxon>
        <taxon>Neopterygii</taxon>
        <taxon>Teleostei</taxon>
        <taxon>Albuliformes</taxon>
        <taxon>Albulidae</taxon>
        <taxon>Albula</taxon>
    </lineage>
</organism>
<dbReference type="InterPro" id="IPR032801">
    <property type="entry name" value="PXL2A/B/C"/>
</dbReference>
<dbReference type="Proteomes" id="UP000824540">
    <property type="component" value="Unassembled WGS sequence"/>
</dbReference>
<dbReference type="EMBL" id="JAFBMS010000102">
    <property type="protein sequence ID" value="KAG9336268.1"/>
    <property type="molecule type" value="Genomic_DNA"/>
</dbReference>
<dbReference type="NCBIfam" id="NF040769">
    <property type="entry name" value="SelL_rel_redox"/>
    <property type="match status" value="1"/>
</dbReference>
<dbReference type="GO" id="GO:0047017">
    <property type="term" value="F:prostaglandin F synthase activity"/>
    <property type="evidence" value="ECO:0007669"/>
    <property type="project" value="TreeGrafter"/>
</dbReference>
<name>A0A8T2NF07_9TELE</name>
<dbReference type="GO" id="GO:0001516">
    <property type="term" value="P:prostaglandin biosynthetic process"/>
    <property type="evidence" value="ECO:0007669"/>
    <property type="project" value="TreeGrafter"/>
</dbReference>
<keyword evidence="2" id="KW-1185">Reference proteome</keyword>
<comment type="caution">
    <text evidence="1">The sequence shown here is derived from an EMBL/GenBank/DDBJ whole genome shotgun (WGS) entry which is preliminary data.</text>
</comment>
<sequence>MAESAMLQTDRISKALEAFVKTGQDLLQNAKRESKEGSTHDFVTKKIRIERRDSLLGLIAVGAKLYKSLSVKKKSEAEKVWKNAYHCAQVRDAVEAFLQLETDWDTFLEHLDAELRMSDLTLHRGTQMGQLSAETPLIDARTGEAVTLGNYLRKGERILLVLIRQFACLLCRIHVGELEANQGMLDAQSVRVLVISFGSQEGARYWLQDTDCKYDMLLDPERKIYSGFGLGASVTKVLSFENMLLYSEYIISNHTFPQAPAFIKDDMFQLGGDFVLDEDGKVIFSHCCKSPVDRPVVSEMLTSITKGNPTTGS</sequence>
<dbReference type="Gene3D" id="3.40.30.10">
    <property type="entry name" value="Glutaredoxin"/>
    <property type="match status" value="1"/>
</dbReference>
<dbReference type="InterPro" id="IPR036249">
    <property type="entry name" value="Thioredoxin-like_sf"/>
</dbReference>